<dbReference type="FunFam" id="3.30.70.270:FF:000003">
    <property type="entry name" value="Transposon Ty3-G Gag-Pol polyprotein"/>
    <property type="match status" value="1"/>
</dbReference>
<protein>
    <recommendedName>
        <fullName evidence="1">Reverse transcriptase domain-containing protein</fullName>
    </recommendedName>
</protein>
<keyword evidence="3" id="KW-1185">Reference proteome</keyword>
<reference evidence="2" key="1">
    <citation type="submission" date="2021-02" db="EMBL/GenBank/DDBJ databases">
        <authorList>
            <person name="Nowell W R."/>
        </authorList>
    </citation>
    <scope>NUCLEOTIDE SEQUENCE</scope>
    <source>
        <strain evidence="2">Ploen Becks lab</strain>
    </source>
</reference>
<dbReference type="SUPFAM" id="SSF56672">
    <property type="entry name" value="DNA/RNA polymerases"/>
    <property type="match status" value="1"/>
</dbReference>
<comment type="caution">
    <text evidence="2">The sequence shown here is derived from an EMBL/GenBank/DDBJ whole genome shotgun (WGS) entry which is preliminary data.</text>
</comment>
<dbReference type="InterPro" id="IPR043502">
    <property type="entry name" value="DNA/RNA_pol_sf"/>
</dbReference>
<dbReference type="Gene3D" id="3.30.70.270">
    <property type="match status" value="2"/>
</dbReference>
<evidence type="ECO:0000259" key="1">
    <source>
        <dbReference type="PROSITE" id="PS50878"/>
    </source>
</evidence>
<dbReference type="InterPro" id="IPR043128">
    <property type="entry name" value="Rev_trsase/Diguanyl_cyclase"/>
</dbReference>
<dbReference type="PANTHER" id="PTHR37984:SF11">
    <property type="entry name" value="INTEGRASE CATALYTIC DOMAIN-CONTAINING PROTEIN"/>
    <property type="match status" value="1"/>
</dbReference>
<dbReference type="PROSITE" id="PS50878">
    <property type="entry name" value="RT_POL"/>
    <property type="match status" value="1"/>
</dbReference>
<dbReference type="InterPro" id="IPR000477">
    <property type="entry name" value="RT_dom"/>
</dbReference>
<proteinExistence type="predicted"/>
<dbReference type="InterPro" id="IPR041577">
    <property type="entry name" value="RT_RNaseH_2"/>
</dbReference>
<accession>A0A814RS19</accession>
<dbReference type="FunFam" id="3.30.70.270:FF:000026">
    <property type="entry name" value="Transposon Ty3-G Gag-Pol polyprotein"/>
    <property type="match status" value="1"/>
</dbReference>
<feature type="non-terminal residue" evidence="2">
    <location>
        <position position="1"/>
    </location>
</feature>
<dbReference type="OrthoDB" id="10053045at2759"/>
<dbReference type="Pfam" id="PF00078">
    <property type="entry name" value="RVT_1"/>
    <property type="match status" value="1"/>
</dbReference>
<name>A0A814RS19_9BILA</name>
<evidence type="ECO:0000313" key="2">
    <source>
        <dbReference type="EMBL" id="CAF1137532.1"/>
    </source>
</evidence>
<sequence>MTSRKAVEQLLAGIDGALNYSDDIIVFGSTKEEHDRRLEKVLQRLQDNGLTVNEKKCEFGKTSLDFFGLKFSQKGISLDNRKFEAILNAKSPSTAGEVRSLLGLANYCARFIPDFATITEPLRELIKKIVTFNWEKRHEQALQKLKKSICVELLSYFDPKLRTEITVDASPVGVAEVLAQYDVKSSKDKRIVMYASRSLSKVEQKYSQVEREALA</sequence>
<organism evidence="2 3">
    <name type="scientific">Brachionus calyciflorus</name>
    <dbReference type="NCBI Taxonomy" id="104777"/>
    <lineage>
        <taxon>Eukaryota</taxon>
        <taxon>Metazoa</taxon>
        <taxon>Spiralia</taxon>
        <taxon>Gnathifera</taxon>
        <taxon>Rotifera</taxon>
        <taxon>Eurotatoria</taxon>
        <taxon>Monogononta</taxon>
        <taxon>Pseudotrocha</taxon>
        <taxon>Ploima</taxon>
        <taxon>Brachionidae</taxon>
        <taxon>Brachionus</taxon>
    </lineage>
</organism>
<gene>
    <name evidence="2" type="ORF">OXX778_LOCUS22754</name>
</gene>
<evidence type="ECO:0000313" key="3">
    <source>
        <dbReference type="Proteomes" id="UP000663879"/>
    </source>
</evidence>
<dbReference type="Proteomes" id="UP000663879">
    <property type="component" value="Unassembled WGS sequence"/>
</dbReference>
<dbReference type="AlphaFoldDB" id="A0A814RS19"/>
<dbReference type="InterPro" id="IPR050951">
    <property type="entry name" value="Retrovirus_Pol_polyprotein"/>
</dbReference>
<dbReference type="PANTHER" id="PTHR37984">
    <property type="entry name" value="PROTEIN CBG26694"/>
    <property type="match status" value="1"/>
</dbReference>
<feature type="domain" description="Reverse transcriptase" evidence="1">
    <location>
        <begin position="1"/>
        <end position="71"/>
    </location>
</feature>
<dbReference type="Pfam" id="PF17919">
    <property type="entry name" value="RT_RNaseH_2"/>
    <property type="match status" value="1"/>
</dbReference>
<dbReference type="EMBL" id="CAJNOC010010189">
    <property type="protein sequence ID" value="CAF1137532.1"/>
    <property type="molecule type" value="Genomic_DNA"/>
</dbReference>